<dbReference type="SUPFAM" id="SSF53098">
    <property type="entry name" value="Ribonuclease H-like"/>
    <property type="match status" value="1"/>
</dbReference>
<gene>
    <name evidence="5" type="ORF">K814_0107505</name>
</gene>
<accession>A0A0A1Z5P0</accession>
<dbReference type="PANTHER" id="PTHR23044">
    <property type="entry name" value="3'-5' EXONUCLEASE ERI1-RELATED"/>
    <property type="match status" value="1"/>
</dbReference>
<evidence type="ECO:0000256" key="2">
    <source>
        <dbReference type="ARBA" id="ARBA00022801"/>
    </source>
</evidence>
<dbReference type="PANTHER" id="PTHR23044:SF61">
    <property type="entry name" value="3'-5' EXORIBONUCLEASE 1-RELATED"/>
    <property type="match status" value="1"/>
</dbReference>
<evidence type="ECO:0000313" key="6">
    <source>
        <dbReference type="Proteomes" id="UP000030060"/>
    </source>
</evidence>
<dbReference type="SMART" id="SM00479">
    <property type="entry name" value="EXOIII"/>
    <property type="match status" value="1"/>
</dbReference>
<evidence type="ECO:0000256" key="3">
    <source>
        <dbReference type="ARBA" id="ARBA00022839"/>
    </source>
</evidence>
<organism evidence="5 6">
    <name type="scientific">Pseudomonas fluorescens LMG 5329</name>
    <dbReference type="NCBI Taxonomy" id="1324332"/>
    <lineage>
        <taxon>Bacteria</taxon>
        <taxon>Pseudomonadati</taxon>
        <taxon>Pseudomonadota</taxon>
        <taxon>Gammaproteobacteria</taxon>
        <taxon>Pseudomonadales</taxon>
        <taxon>Pseudomonadaceae</taxon>
        <taxon>Pseudomonas</taxon>
    </lineage>
</organism>
<keyword evidence="3 5" id="KW-0269">Exonuclease</keyword>
<dbReference type="InterPro" id="IPR036397">
    <property type="entry name" value="RNaseH_sf"/>
</dbReference>
<dbReference type="AlphaFoldDB" id="A0A0A1Z5P0"/>
<dbReference type="GO" id="GO:0003676">
    <property type="term" value="F:nucleic acid binding"/>
    <property type="evidence" value="ECO:0007669"/>
    <property type="project" value="InterPro"/>
</dbReference>
<protein>
    <submittedName>
        <fullName evidence="5">Exonuclease</fullName>
    </submittedName>
</protein>
<feature type="domain" description="Exonuclease" evidence="4">
    <location>
        <begin position="3"/>
        <end position="180"/>
    </location>
</feature>
<comment type="caution">
    <text evidence="5">The sequence shown here is derived from an EMBL/GenBank/DDBJ whole genome shotgun (WGS) entry which is preliminary data.</text>
</comment>
<dbReference type="GO" id="GO:0006259">
    <property type="term" value="P:DNA metabolic process"/>
    <property type="evidence" value="ECO:0007669"/>
    <property type="project" value="UniProtKB-ARBA"/>
</dbReference>
<dbReference type="EMBL" id="ASGY01000057">
    <property type="protein sequence ID" value="KGE68564.1"/>
    <property type="molecule type" value="Genomic_DNA"/>
</dbReference>
<dbReference type="Proteomes" id="UP000030060">
    <property type="component" value="Unassembled WGS sequence"/>
</dbReference>
<dbReference type="InterPro" id="IPR012337">
    <property type="entry name" value="RNaseH-like_sf"/>
</dbReference>
<evidence type="ECO:0000256" key="1">
    <source>
        <dbReference type="ARBA" id="ARBA00022722"/>
    </source>
</evidence>
<dbReference type="OrthoDB" id="4563729at2"/>
<dbReference type="Gene3D" id="3.30.420.10">
    <property type="entry name" value="Ribonuclease H-like superfamily/Ribonuclease H"/>
    <property type="match status" value="1"/>
</dbReference>
<dbReference type="GO" id="GO:0000175">
    <property type="term" value="F:3'-5'-RNA exonuclease activity"/>
    <property type="evidence" value="ECO:0007669"/>
    <property type="project" value="InterPro"/>
</dbReference>
<keyword evidence="2" id="KW-0378">Hydrolase</keyword>
<dbReference type="Pfam" id="PF00929">
    <property type="entry name" value="RNase_T"/>
    <property type="match status" value="1"/>
</dbReference>
<sequence>MPHWLIIDLEATTDEGGWPVTEMEVIEIGASLVNRQGRELDHFQRFVRPLRRPLLTPFCRQLTHITQANIDGAAPITEVWPAFERWLGQHQPRLEGWASWGDYDRRQLELEWQRHGLASALATTPHVNLKQRFAKARRLDKPLGLNGALQLAGMQFHGQQHRALEDARNTARLLPLILPV</sequence>
<proteinExistence type="predicted"/>
<dbReference type="InterPro" id="IPR047201">
    <property type="entry name" value="ERI-1_3'hExo-like"/>
</dbReference>
<dbReference type="CDD" id="cd06133">
    <property type="entry name" value="ERI-1_3'hExo_like"/>
    <property type="match status" value="1"/>
</dbReference>
<evidence type="ECO:0000259" key="4">
    <source>
        <dbReference type="SMART" id="SM00479"/>
    </source>
</evidence>
<reference evidence="5 6" key="1">
    <citation type="journal article" date="2013" name="Genome Announc.">
        <title>Draft Genome Sequence of Pseudomonas fluorescens LMG 5329, a White Line-Inducing Principle-Producing Bioindicator for the Mushroom Pathogen Pseudomonas tolaasii.</title>
        <authorList>
            <person name="Ghequire M.G."/>
            <person name="Rokni-Zadeh H."/>
            <person name="Zarrineh P."/>
            <person name="De Mot R."/>
        </authorList>
    </citation>
    <scope>NUCLEOTIDE SEQUENCE [LARGE SCALE GENOMIC DNA]</scope>
    <source>
        <strain evidence="5 6">LMG 5329</strain>
    </source>
</reference>
<dbReference type="InterPro" id="IPR051274">
    <property type="entry name" value="3-5_Exoribonuclease"/>
</dbReference>
<dbReference type="InterPro" id="IPR013520">
    <property type="entry name" value="Ribonucl_H"/>
</dbReference>
<dbReference type="RefSeq" id="WP_038844354.1">
    <property type="nucleotide sequence ID" value="NZ_ASGY01000057.1"/>
</dbReference>
<name>A0A0A1Z5P0_PSEFL</name>
<evidence type="ECO:0000313" key="5">
    <source>
        <dbReference type="EMBL" id="KGE68564.1"/>
    </source>
</evidence>
<keyword evidence="1" id="KW-0540">Nuclease</keyword>